<evidence type="ECO:0000256" key="17">
    <source>
        <dbReference type="ARBA" id="ARBA00023012"/>
    </source>
</evidence>
<evidence type="ECO:0000256" key="1">
    <source>
        <dbReference type="ARBA" id="ARBA00000085"/>
    </source>
</evidence>
<evidence type="ECO:0000256" key="5">
    <source>
        <dbReference type="ARBA" id="ARBA00012438"/>
    </source>
</evidence>
<evidence type="ECO:0000256" key="11">
    <source>
        <dbReference type="ARBA" id="ARBA00022777"/>
    </source>
</evidence>
<evidence type="ECO:0000256" key="13">
    <source>
        <dbReference type="ARBA" id="ARBA00022840"/>
    </source>
</evidence>
<dbReference type="GO" id="GO:0005524">
    <property type="term" value="F:ATP binding"/>
    <property type="evidence" value="ECO:0007669"/>
    <property type="project" value="UniProtKB-KW"/>
</dbReference>
<dbReference type="RefSeq" id="WP_091329497.1">
    <property type="nucleotide sequence ID" value="NZ_FOSW01000019.1"/>
</dbReference>
<dbReference type="SUPFAM" id="SSF55874">
    <property type="entry name" value="ATPase domain of HSP90 chaperone/DNA topoisomerase II/histidine kinase"/>
    <property type="match status" value="1"/>
</dbReference>
<keyword evidence="9 24" id="KW-0812">Transmembrane</keyword>
<evidence type="ECO:0000256" key="4">
    <source>
        <dbReference type="ARBA" id="ARBA00004651"/>
    </source>
</evidence>
<proteinExistence type="predicted"/>
<keyword evidence="12" id="KW-0378">Hydrolase</keyword>
<dbReference type="EMBL" id="FOSW01000019">
    <property type="protein sequence ID" value="SFL83083.1"/>
    <property type="molecule type" value="Genomic_DNA"/>
</dbReference>
<dbReference type="Proteomes" id="UP000199152">
    <property type="component" value="Unassembled WGS sequence"/>
</dbReference>
<dbReference type="Gene3D" id="1.10.287.130">
    <property type="match status" value="1"/>
</dbReference>
<evidence type="ECO:0000256" key="16">
    <source>
        <dbReference type="ARBA" id="ARBA00022989"/>
    </source>
</evidence>
<keyword evidence="24" id="KW-0472">Membrane</keyword>
<evidence type="ECO:0000256" key="10">
    <source>
        <dbReference type="ARBA" id="ARBA00022741"/>
    </source>
</evidence>
<comment type="cofactor">
    <cofactor evidence="3">
        <name>Mg(2+)</name>
        <dbReference type="ChEBI" id="CHEBI:18420"/>
    </cofactor>
</comment>
<dbReference type="InterPro" id="IPR004358">
    <property type="entry name" value="Sig_transdc_His_kin-like_C"/>
</dbReference>
<protein>
    <recommendedName>
        <fullName evidence="21">Signal transduction histidine-protein kinase/phosphatase MprB</fullName>
        <ecNumber evidence="5">2.7.13.3</ecNumber>
    </recommendedName>
    <alternativeName>
        <fullName evidence="22">Mycobacterial persistence regulator B</fullName>
    </alternativeName>
</protein>
<feature type="domain" description="Histidine kinase" evidence="25">
    <location>
        <begin position="222"/>
        <end position="417"/>
    </location>
</feature>
<evidence type="ECO:0000256" key="20">
    <source>
        <dbReference type="ARBA" id="ARBA00023211"/>
    </source>
</evidence>
<dbReference type="OrthoDB" id="3206505at2"/>
<evidence type="ECO:0000256" key="14">
    <source>
        <dbReference type="ARBA" id="ARBA00022842"/>
    </source>
</evidence>
<dbReference type="PRINTS" id="PR00344">
    <property type="entry name" value="BCTRLSENSOR"/>
</dbReference>
<dbReference type="CDD" id="cd06225">
    <property type="entry name" value="HAMP"/>
    <property type="match status" value="1"/>
</dbReference>
<evidence type="ECO:0000256" key="21">
    <source>
        <dbReference type="ARBA" id="ARBA00040454"/>
    </source>
</evidence>
<sequence>MRRQITLLVAATTSIVLLAFLLPAAALVARVAESRALDAAQAQLQVFIPSVGLDERDEVAADLVGIQDGRTVAVRWSDGQWLGAAGVLGDDPAPSGAQERATEEGRYLLQPVRRGEEGTAVIEVFVPQSELRAGVTRTWLVLAGLGAALLVLAMLIADRLARSLTRPVTDLATTAHRLGSGDLSARATPAGPPEVREVGAAVNRLAGRIGELLVAEREAAADLAHRLRTPLTALRLDVEALPPTERERLLGDVDALSRGVDEVISEARRTVREGLGAGCDAVAVVDARVRFWAVLAEEEQRAVTVDLAAGPLPVRVAATDLGAAVDALLGNVFAHTPEGTGLRVAVRPRPDGGAAVTVADDGPGLDADAVDRGHSGGGSTGLGLDIARRTAEGSGGALRLSSPGQGTEVTLELGAPAS</sequence>
<comment type="cofactor">
    <cofactor evidence="2">
        <name>Mn(2+)</name>
        <dbReference type="ChEBI" id="CHEBI:29035"/>
    </cofactor>
</comment>
<evidence type="ECO:0000313" key="28">
    <source>
        <dbReference type="Proteomes" id="UP000199152"/>
    </source>
</evidence>
<dbReference type="SUPFAM" id="SSF158472">
    <property type="entry name" value="HAMP domain-like"/>
    <property type="match status" value="1"/>
</dbReference>
<dbReference type="PANTHER" id="PTHR44936">
    <property type="entry name" value="SENSOR PROTEIN CREC"/>
    <property type="match status" value="1"/>
</dbReference>
<dbReference type="Gene3D" id="3.30.565.10">
    <property type="entry name" value="Histidine kinase-like ATPase, C-terminal domain"/>
    <property type="match status" value="1"/>
</dbReference>
<evidence type="ECO:0000256" key="12">
    <source>
        <dbReference type="ARBA" id="ARBA00022801"/>
    </source>
</evidence>
<dbReference type="PANTHER" id="PTHR44936:SF9">
    <property type="entry name" value="SENSOR PROTEIN CREC"/>
    <property type="match status" value="1"/>
</dbReference>
<evidence type="ECO:0000256" key="18">
    <source>
        <dbReference type="ARBA" id="ARBA00023016"/>
    </source>
</evidence>
<reference evidence="27 28" key="1">
    <citation type="submission" date="2016-10" db="EMBL/GenBank/DDBJ databases">
        <authorList>
            <person name="de Groot N.N."/>
        </authorList>
    </citation>
    <scope>NUCLEOTIDE SEQUENCE [LARGE SCALE GENOMIC DNA]</scope>
    <source>
        <strain evidence="27 28">DSM 45317</strain>
    </source>
</reference>
<dbReference type="Pfam" id="PF02518">
    <property type="entry name" value="HATPase_c"/>
    <property type="match status" value="1"/>
</dbReference>
<name>A0A1I4KWV2_9ACTN</name>
<evidence type="ECO:0000259" key="26">
    <source>
        <dbReference type="PROSITE" id="PS50885"/>
    </source>
</evidence>
<keyword evidence="8" id="KW-0808">Transferase</keyword>
<keyword evidence="14" id="KW-0460">Magnesium</keyword>
<accession>A0A1I4KWV2</accession>
<comment type="subcellular location">
    <subcellularLocation>
        <location evidence="4">Cell membrane</location>
        <topology evidence="4">Multi-pass membrane protein</topology>
    </subcellularLocation>
</comment>
<dbReference type="InterPro" id="IPR005467">
    <property type="entry name" value="His_kinase_dom"/>
</dbReference>
<dbReference type="InterPro" id="IPR003660">
    <property type="entry name" value="HAMP_dom"/>
</dbReference>
<dbReference type="SUPFAM" id="SSF47384">
    <property type="entry name" value="Homodimeric domain of signal transducing histidine kinase"/>
    <property type="match status" value="1"/>
</dbReference>
<evidence type="ECO:0000256" key="24">
    <source>
        <dbReference type="SAM" id="Phobius"/>
    </source>
</evidence>
<dbReference type="PROSITE" id="PS50885">
    <property type="entry name" value="HAMP"/>
    <property type="match status" value="1"/>
</dbReference>
<evidence type="ECO:0000256" key="22">
    <source>
        <dbReference type="ARBA" id="ARBA00041776"/>
    </source>
</evidence>
<evidence type="ECO:0000256" key="23">
    <source>
        <dbReference type="SAM" id="MobiDB-lite"/>
    </source>
</evidence>
<evidence type="ECO:0000256" key="2">
    <source>
        <dbReference type="ARBA" id="ARBA00001936"/>
    </source>
</evidence>
<dbReference type="InterPro" id="IPR050980">
    <property type="entry name" value="2C_sensor_his_kinase"/>
</dbReference>
<dbReference type="GO" id="GO:0004721">
    <property type="term" value="F:phosphoprotein phosphatase activity"/>
    <property type="evidence" value="ECO:0007669"/>
    <property type="project" value="UniProtKB-KW"/>
</dbReference>
<comment type="catalytic activity">
    <reaction evidence="1">
        <text>ATP + protein L-histidine = ADP + protein N-phospho-L-histidine.</text>
        <dbReference type="EC" id="2.7.13.3"/>
    </reaction>
</comment>
<dbReference type="GO" id="GO:0005886">
    <property type="term" value="C:plasma membrane"/>
    <property type="evidence" value="ECO:0007669"/>
    <property type="project" value="UniProtKB-SubCell"/>
</dbReference>
<evidence type="ECO:0000256" key="9">
    <source>
        <dbReference type="ARBA" id="ARBA00022692"/>
    </source>
</evidence>
<keyword evidence="13" id="KW-0067">ATP-binding</keyword>
<keyword evidence="11 27" id="KW-0418">Kinase</keyword>
<dbReference type="GO" id="GO:0000155">
    <property type="term" value="F:phosphorelay sensor kinase activity"/>
    <property type="evidence" value="ECO:0007669"/>
    <property type="project" value="InterPro"/>
</dbReference>
<dbReference type="InterPro" id="IPR036890">
    <property type="entry name" value="HATPase_C_sf"/>
</dbReference>
<evidence type="ECO:0000256" key="8">
    <source>
        <dbReference type="ARBA" id="ARBA00022679"/>
    </source>
</evidence>
<evidence type="ECO:0000256" key="6">
    <source>
        <dbReference type="ARBA" id="ARBA00022475"/>
    </source>
</evidence>
<dbReference type="InterPro" id="IPR036097">
    <property type="entry name" value="HisK_dim/P_sf"/>
</dbReference>
<feature type="transmembrane region" description="Helical" evidence="24">
    <location>
        <begin position="139"/>
        <end position="157"/>
    </location>
</feature>
<evidence type="ECO:0000256" key="7">
    <source>
        <dbReference type="ARBA" id="ARBA00022553"/>
    </source>
</evidence>
<dbReference type="AlphaFoldDB" id="A0A1I4KWV2"/>
<dbReference type="SMART" id="SM00304">
    <property type="entry name" value="HAMP"/>
    <property type="match status" value="1"/>
</dbReference>
<dbReference type="PROSITE" id="PS50109">
    <property type="entry name" value="HIS_KIN"/>
    <property type="match status" value="1"/>
</dbReference>
<organism evidence="27 28">
    <name type="scientific">Geodermatophilus ruber</name>
    <dbReference type="NCBI Taxonomy" id="504800"/>
    <lineage>
        <taxon>Bacteria</taxon>
        <taxon>Bacillati</taxon>
        <taxon>Actinomycetota</taxon>
        <taxon>Actinomycetes</taxon>
        <taxon>Geodermatophilales</taxon>
        <taxon>Geodermatophilaceae</taxon>
        <taxon>Geodermatophilus</taxon>
    </lineage>
</organism>
<keyword evidence="16 24" id="KW-1133">Transmembrane helix</keyword>
<dbReference type="Pfam" id="PF00672">
    <property type="entry name" value="HAMP"/>
    <property type="match status" value="1"/>
</dbReference>
<keyword evidence="28" id="KW-1185">Reference proteome</keyword>
<keyword evidence="19" id="KW-0843">Virulence</keyword>
<evidence type="ECO:0000256" key="3">
    <source>
        <dbReference type="ARBA" id="ARBA00001946"/>
    </source>
</evidence>
<dbReference type="CDD" id="cd00082">
    <property type="entry name" value="HisKA"/>
    <property type="match status" value="1"/>
</dbReference>
<keyword evidence="18" id="KW-0346">Stress response</keyword>
<keyword evidence="10" id="KW-0547">Nucleotide-binding</keyword>
<evidence type="ECO:0000259" key="25">
    <source>
        <dbReference type="PROSITE" id="PS50109"/>
    </source>
</evidence>
<keyword evidence="6" id="KW-1003">Cell membrane</keyword>
<keyword evidence="17" id="KW-0902">Two-component regulatory system</keyword>
<gene>
    <name evidence="27" type="ORF">SAMN04488085_11928</name>
</gene>
<keyword evidence="20" id="KW-0464">Manganese</keyword>
<dbReference type="EC" id="2.7.13.3" evidence="5"/>
<dbReference type="InterPro" id="IPR003594">
    <property type="entry name" value="HATPase_dom"/>
</dbReference>
<dbReference type="STRING" id="504800.SAMN04488085_11928"/>
<dbReference type="InterPro" id="IPR003661">
    <property type="entry name" value="HisK_dim/P_dom"/>
</dbReference>
<feature type="region of interest" description="Disordered" evidence="23">
    <location>
        <begin position="357"/>
        <end position="418"/>
    </location>
</feature>
<keyword evidence="15" id="KW-0904">Protein phosphatase</keyword>
<dbReference type="InParanoid" id="A0A1I4KWV2"/>
<dbReference type="SMART" id="SM00387">
    <property type="entry name" value="HATPase_c"/>
    <property type="match status" value="1"/>
</dbReference>
<evidence type="ECO:0000256" key="15">
    <source>
        <dbReference type="ARBA" id="ARBA00022912"/>
    </source>
</evidence>
<evidence type="ECO:0000313" key="27">
    <source>
        <dbReference type="EMBL" id="SFL83083.1"/>
    </source>
</evidence>
<feature type="domain" description="HAMP" evidence="26">
    <location>
        <begin position="162"/>
        <end position="214"/>
    </location>
</feature>
<evidence type="ECO:0000256" key="19">
    <source>
        <dbReference type="ARBA" id="ARBA00023026"/>
    </source>
</evidence>
<keyword evidence="7" id="KW-0597">Phosphoprotein</keyword>